<dbReference type="InterPro" id="IPR000212">
    <property type="entry name" value="DNA_helicase_UvrD/REP"/>
</dbReference>
<dbReference type="InterPro" id="IPR027417">
    <property type="entry name" value="P-loop_NTPase"/>
</dbReference>
<keyword evidence="4 5" id="KW-0067">ATP-binding</keyword>
<keyword evidence="1 5" id="KW-0547">Nucleotide-binding</keyword>
<dbReference type="RefSeq" id="WP_039250274.1">
    <property type="nucleotide sequence ID" value="NZ_JDRX01000020.1"/>
</dbReference>
<gene>
    <name evidence="8" type="ORF">Z969_08290</name>
</gene>
<dbReference type="Pfam" id="PF00580">
    <property type="entry name" value="UvrD-helicase"/>
    <property type="match status" value="1"/>
</dbReference>
<dbReference type="InterPro" id="IPR014016">
    <property type="entry name" value="UvrD-like_ATP-bd"/>
</dbReference>
<dbReference type="PANTHER" id="PTHR11070:SF17">
    <property type="entry name" value="DNA HELICASE IV"/>
    <property type="match status" value="1"/>
</dbReference>
<protein>
    <submittedName>
        <fullName evidence="8">ATPase AAA</fullName>
    </submittedName>
</protein>
<dbReference type="InterPro" id="IPR048228">
    <property type="entry name" value="HelD_bacillota"/>
</dbReference>
<evidence type="ECO:0000256" key="3">
    <source>
        <dbReference type="ARBA" id="ARBA00022806"/>
    </source>
</evidence>
<accession>A0AA88ZTX9</accession>
<dbReference type="SUPFAM" id="SSF52540">
    <property type="entry name" value="P-loop containing nucleoside triphosphate hydrolases"/>
    <property type="match status" value="1"/>
</dbReference>
<dbReference type="GO" id="GO:0000725">
    <property type="term" value="P:recombinational repair"/>
    <property type="evidence" value="ECO:0007669"/>
    <property type="project" value="TreeGrafter"/>
</dbReference>
<evidence type="ECO:0000256" key="5">
    <source>
        <dbReference type="PROSITE-ProRule" id="PRU00560"/>
    </source>
</evidence>
<proteinExistence type="predicted"/>
<keyword evidence="3 5" id="KW-0347">Helicase</keyword>
<dbReference type="AlphaFoldDB" id="A0AA88ZTX9"/>
<dbReference type="EMBL" id="JDRX01000020">
    <property type="protein sequence ID" value="KGN01536.1"/>
    <property type="molecule type" value="Genomic_DNA"/>
</dbReference>
<evidence type="ECO:0000259" key="7">
    <source>
        <dbReference type="PROSITE" id="PS51198"/>
    </source>
</evidence>
<dbReference type="PANTHER" id="PTHR11070">
    <property type="entry name" value="UVRD / RECB / PCRA DNA HELICASE FAMILY MEMBER"/>
    <property type="match status" value="1"/>
</dbReference>
<dbReference type="Proteomes" id="UP000030016">
    <property type="component" value="Unassembled WGS sequence"/>
</dbReference>
<evidence type="ECO:0000256" key="1">
    <source>
        <dbReference type="ARBA" id="ARBA00022741"/>
    </source>
</evidence>
<evidence type="ECO:0000313" key="8">
    <source>
        <dbReference type="EMBL" id="KGN01536.1"/>
    </source>
</evidence>
<feature type="coiled-coil region" evidence="6">
    <location>
        <begin position="26"/>
        <end position="53"/>
    </location>
</feature>
<dbReference type="NCBIfam" id="NF041464">
    <property type="entry name" value="HelD_BACSU"/>
    <property type="match status" value="1"/>
</dbReference>
<dbReference type="GO" id="GO:0005524">
    <property type="term" value="F:ATP binding"/>
    <property type="evidence" value="ECO:0007669"/>
    <property type="project" value="UniProtKB-UniRule"/>
</dbReference>
<sequence>MSIDNKELNSEQKKLEETRNWIQVQIDDIDKDKKELEEKLLKIQKEKKGNKVEFEANLKLHDKLVENFNKYKEANGEPYFSRIDFREKNKDIEKIYIGKFSLYDHKTEDEKVVDWRSPIADLYYSGTEGKVSYKAPVGKIEGELLLKRKFLFKDENLVDAFDEGINEIILNSGKSNSEENVLIDEFLKITLEKNVGNKLKDIVATIQKEQNDIIRADLRKPIIVQGSAGSGKTTIAMHRLAYLLYRYKDRIMGEDIMVIAPNKLFLDYISDILPSLGVDEVKQTTFEDFSLEFLNLNNKIYTKDEKLSNILECDDKNKKNLIMNVSKLKGSLIFKTIIDRYVKYLENSDCFIDDLKVRDYVVFKKTFIRKLYLKDLKHLSLNKRKEEIKRYFNGKITEKTKAIQEYIDEDYKDKINNIKKEELSEKDKRSKIIELYDIRDKEKETVREEIKTSIKNFFKQWEKQDLLKDYYNFIEDENLFNLITSNKIPKVLHDHMIKEIHENKKNGVIDSDDLAAIMYLKSRLYGINKKFKHIVIDEAQDYSFLQMEVIREFSVNNSMTIVGDVGQGIYYYKGIEDWQKVIKDIFKNEVSYVPLTQSYRSTIEIIEIANKVLEKQNNALKSAMPVLRHGMKPKFIKFAKDECFCNEVDSIVDKLNSLGKNNICIIGKDIKECNHINDILNKFSKNQWNIIHDEKCLNSNNKIIPSYMTKGLEFDCSIIYNCDDKNYSNKEMNKKLLYVALTRALHFEYIFYKDNMCEFFN</sequence>
<dbReference type="GO" id="GO:0005829">
    <property type="term" value="C:cytosol"/>
    <property type="evidence" value="ECO:0007669"/>
    <property type="project" value="TreeGrafter"/>
</dbReference>
<feature type="domain" description="UvrD-like helicase ATP-binding" evidence="7">
    <location>
        <begin position="205"/>
        <end position="602"/>
    </location>
</feature>
<dbReference type="PROSITE" id="PS51198">
    <property type="entry name" value="UVRD_HELICASE_ATP_BIND"/>
    <property type="match status" value="1"/>
</dbReference>
<keyword evidence="6" id="KW-0175">Coiled coil</keyword>
<dbReference type="GO" id="GO:0016787">
    <property type="term" value="F:hydrolase activity"/>
    <property type="evidence" value="ECO:0007669"/>
    <property type="project" value="UniProtKB-UniRule"/>
</dbReference>
<dbReference type="GO" id="GO:0003677">
    <property type="term" value="F:DNA binding"/>
    <property type="evidence" value="ECO:0007669"/>
    <property type="project" value="InterPro"/>
</dbReference>
<reference evidence="8 9" key="1">
    <citation type="submission" date="2014-01" db="EMBL/GenBank/DDBJ databases">
        <title>Plasmidome dynamics in the species complex Clostridium novyi sensu lato converts strains of independent lineages into distinctly different pathogens.</title>
        <authorList>
            <person name="Skarin H."/>
            <person name="Segerman B."/>
        </authorList>
    </citation>
    <scope>NUCLEOTIDE SEQUENCE [LARGE SCALE GENOMIC DNA]</scope>
    <source>
        <strain evidence="8 9">4570</strain>
    </source>
</reference>
<comment type="caution">
    <text evidence="8">The sequence shown here is derived from an EMBL/GenBank/DDBJ whole genome shotgun (WGS) entry which is preliminary data.</text>
</comment>
<organism evidence="8 9">
    <name type="scientific">Clostridium novyi A str. 4570</name>
    <dbReference type="NCBI Taxonomy" id="1444290"/>
    <lineage>
        <taxon>Bacteria</taxon>
        <taxon>Bacillati</taxon>
        <taxon>Bacillota</taxon>
        <taxon>Clostridia</taxon>
        <taxon>Eubacteriales</taxon>
        <taxon>Clostridiaceae</taxon>
        <taxon>Clostridium</taxon>
    </lineage>
</organism>
<keyword evidence="2 5" id="KW-0378">Hydrolase</keyword>
<dbReference type="GO" id="GO:0043138">
    <property type="term" value="F:3'-5' DNA helicase activity"/>
    <property type="evidence" value="ECO:0007669"/>
    <property type="project" value="TreeGrafter"/>
</dbReference>
<evidence type="ECO:0000256" key="2">
    <source>
        <dbReference type="ARBA" id="ARBA00022801"/>
    </source>
</evidence>
<evidence type="ECO:0000256" key="6">
    <source>
        <dbReference type="SAM" id="Coils"/>
    </source>
</evidence>
<feature type="binding site" evidence="5">
    <location>
        <begin position="226"/>
        <end position="233"/>
    </location>
    <ligand>
        <name>ATP</name>
        <dbReference type="ChEBI" id="CHEBI:30616"/>
    </ligand>
</feature>
<dbReference type="Gene3D" id="3.40.50.300">
    <property type="entry name" value="P-loop containing nucleotide triphosphate hydrolases"/>
    <property type="match status" value="3"/>
</dbReference>
<evidence type="ECO:0000256" key="4">
    <source>
        <dbReference type="ARBA" id="ARBA00022840"/>
    </source>
</evidence>
<evidence type="ECO:0000313" key="9">
    <source>
        <dbReference type="Proteomes" id="UP000030016"/>
    </source>
</evidence>
<name>A0AA88ZTX9_CLONO</name>